<accession>A0A939IWI8</accession>
<evidence type="ECO:0000259" key="3">
    <source>
        <dbReference type="Pfam" id="PF00534"/>
    </source>
</evidence>
<feature type="domain" description="Glycosyl transferase family 1" evidence="3">
    <location>
        <begin position="186"/>
        <end position="368"/>
    </location>
</feature>
<keyword evidence="6" id="KW-1185">Reference proteome</keyword>
<evidence type="ECO:0000259" key="4">
    <source>
        <dbReference type="Pfam" id="PF13439"/>
    </source>
</evidence>
<evidence type="ECO:0000256" key="1">
    <source>
        <dbReference type="ARBA" id="ARBA00022676"/>
    </source>
</evidence>
<evidence type="ECO:0000313" key="5">
    <source>
        <dbReference type="EMBL" id="MBN9643073.1"/>
    </source>
</evidence>
<sequence>MGHVLVVTNDFPPAVGGIQSYVRDFAATLPPEKVTVLASSQTGSAACTDYDRTLDYEVVRIPKYPILPTAGVKRMMRDLVVSHDISTVWFAAAAPLALLAPAATQAGARSIVASTHGHETGWAKSVAGRAVLRRIGAHCDTVTYISDYTKNILKPVMSAGSGPDFVHLPSGVDTGFFRPATDDDIRRTKKRFGFAPTDRLVVCVSRLVPRKGQDQLIRAANLLAGKFPDMRIVIVGEGPDARRQKKLAATYFPPAPACVGQAFGPVVFTGRLDLPQMRDLLAAAVIAAVPCRTRWGGLDVEGLGIVYLEAQACGIPVIAGNSGGAPETVLESTGVVVDGRSTRALAAALDRLLADPETARDMGAAGREHVETSWTWDVMGARLKELLRM</sequence>
<dbReference type="PANTHER" id="PTHR45947">
    <property type="entry name" value="SULFOQUINOVOSYL TRANSFERASE SQD2"/>
    <property type="match status" value="1"/>
</dbReference>
<dbReference type="GO" id="GO:0016758">
    <property type="term" value="F:hexosyltransferase activity"/>
    <property type="evidence" value="ECO:0007669"/>
    <property type="project" value="TreeGrafter"/>
</dbReference>
<dbReference type="Gene3D" id="3.40.50.2000">
    <property type="entry name" value="Glycogen Phosphorylase B"/>
    <property type="match status" value="2"/>
</dbReference>
<dbReference type="GO" id="GO:1903509">
    <property type="term" value="P:liposaccharide metabolic process"/>
    <property type="evidence" value="ECO:0007669"/>
    <property type="project" value="UniProtKB-ARBA"/>
</dbReference>
<dbReference type="GO" id="GO:1901137">
    <property type="term" value="P:carbohydrate derivative biosynthetic process"/>
    <property type="evidence" value="ECO:0007669"/>
    <property type="project" value="UniProtKB-ARBA"/>
</dbReference>
<reference evidence="5" key="1">
    <citation type="submission" date="2021-03" db="EMBL/GenBank/DDBJ databases">
        <authorList>
            <person name="Sun Q."/>
        </authorList>
    </citation>
    <scope>NUCLEOTIDE SEQUENCE</scope>
    <source>
        <strain evidence="5">CCM 8862</strain>
    </source>
</reference>
<dbReference type="Proteomes" id="UP000664332">
    <property type="component" value="Unassembled WGS sequence"/>
</dbReference>
<dbReference type="AlphaFoldDB" id="A0A939IWI8"/>
<gene>
    <name evidence="5" type="ORF">JZY06_00285</name>
</gene>
<dbReference type="CDD" id="cd03801">
    <property type="entry name" value="GT4_PimA-like"/>
    <property type="match status" value="1"/>
</dbReference>
<evidence type="ECO:0000313" key="6">
    <source>
        <dbReference type="Proteomes" id="UP000664332"/>
    </source>
</evidence>
<dbReference type="InterPro" id="IPR028098">
    <property type="entry name" value="Glyco_trans_4-like_N"/>
</dbReference>
<dbReference type="Pfam" id="PF13439">
    <property type="entry name" value="Glyco_transf_4"/>
    <property type="match status" value="1"/>
</dbReference>
<comment type="caution">
    <text evidence="5">The sequence shown here is derived from an EMBL/GenBank/DDBJ whole genome shotgun (WGS) entry which is preliminary data.</text>
</comment>
<dbReference type="InterPro" id="IPR001296">
    <property type="entry name" value="Glyco_trans_1"/>
</dbReference>
<keyword evidence="1" id="KW-0328">Glycosyltransferase</keyword>
<dbReference type="RefSeq" id="WP_207117492.1">
    <property type="nucleotide sequence ID" value="NZ_JAFLEQ010000003.1"/>
</dbReference>
<feature type="domain" description="Glycosyltransferase subfamily 4-like N-terminal" evidence="4">
    <location>
        <begin position="15"/>
        <end position="174"/>
    </location>
</feature>
<dbReference type="SUPFAM" id="SSF53756">
    <property type="entry name" value="UDP-Glycosyltransferase/glycogen phosphorylase"/>
    <property type="match status" value="1"/>
</dbReference>
<keyword evidence="2" id="KW-0808">Transferase</keyword>
<dbReference type="EMBL" id="JAFLEQ010000003">
    <property type="protein sequence ID" value="MBN9643073.1"/>
    <property type="molecule type" value="Genomic_DNA"/>
</dbReference>
<dbReference type="InterPro" id="IPR050194">
    <property type="entry name" value="Glycosyltransferase_grp1"/>
</dbReference>
<dbReference type="PANTHER" id="PTHR45947:SF3">
    <property type="entry name" value="SULFOQUINOVOSYL TRANSFERASE SQD2"/>
    <property type="match status" value="1"/>
</dbReference>
<dbReference type="Pfam" id="PF00534">
    <property type="entry name" value="Glycos_transf_1"/>
    <property type="match status" value="1"/>
</dbReference>
<protein>
    <submittedName>
        <fullName evidence="5">Glycosyltransferase family 4 protein</fullName>
    </submittedName>
</protein>
<name>A0A939IWI8_9CORY</name>
<evidence type="ECO:0000256" key="2">
    <source>
        <dbReference type="ARBA" id="ARBA00022679"/>
    </source>
</evidence>
<organism evidence="5 6">
    <name type="scientific">Corynebacterium mendelii</name>
    <dbReference type="NCBI Taxonomy" id="2765362"/>
    <lineage>
        <taxon>Bacteria</taxon>
        <taxon>Bacillati</taxon>
        <taxon>Actinomycetota</taxon>
        <taxon>Actinomycetes</taxon>
        <taxon>Mycobacteriales</taxon>
        <taxon>Corynebacteriaceae</taxon>
        <taxon>Corynebacterium</taxon>
    </lineage>
</organism>
<proteinExistence type="predicted"/>